<feature type="transmembrane region" description="Helical" evidence="5">
    <location>
        <begin position="85"/>
        <end position="111"/>
    </location>
</feature>
<evidence type="ECO:0000313" key="8">
    <source>
        <dbReference type="Proteomes" id="UP000697995"/>
    </source>
</evidence>
<gene>
    <name evidence="7" type="ORF">CKO45_16215</name>
</gene>
<evidence type="ECO:0000256" key="5">
    <source>
        <dbReference type="SAM" id="Phobius"/>
    </source>
</evidence>
<keyword evidence="8" id="KW-1185">Reference proteome</keyword>
<keyword evidence="2 5" id="KW-0812">Transmembrane</keyword>
<feature type="transmembrane region" description="Helical" evidence="5">
    <location>
        <begin position="18"/>
        <end position="43"/>
    </location>
</feature>
<organism evidence="7 8">
    <name type="scientific">Paracraurococcus ruber</name>
    <dbReference type="NCBI Taxonomy" id="77675"/>
    <lineage>
        <taxon>Bacteria</taxon>
        <taxon>Pseudomonadati</taxon>
        <taxon>Pseudomonadota</taxon>
        <taxon>Alphaproteobacteria</taxon>
        <taxon>Acetobacterales</taxon>
        <taxon>Roseomonadaceae</taxon>
        <taxon>Paracraurococcus</taxon>
    </lineage>
</organism>
<comment type="caution">
    <text evidence="7">The sequence shown here is derived from an EMBL/GenBank/DDBJ whole genome shotgun (WGS) entry which is preliminary data.</text>
</comment>
<comment type="subcellular location">
    <subcellularLocation>
        <location evidence="1">Membrane</location>
        <topology evidence="1">Multi-pass membrane protein</topology>
    </subcellularLocation>
</comment>
<feature type="transmembrane region" description="Helical" evidence="5">
    <location>
        <begin position="55"/>
        <end position="73"/>
    </location>
</feature>
<feature type="domain" description="Major facilitator superfamily (MFS) profile" evidence="6">
    <location>
        <begin position="19"/>
        <end position="146"/>
    </location>
</feature>
<proteinExistence type="predicted"/>
<evidence type="ECO:0000256" key="1">
    <source>
        <dbReference type="ARBA" id="ARBA00004141"/>
    </source>
</evidence>
<evidence type="ECO:0000256" key="4">
    <source>
        <dbReference type="ARBA" id="ARBA00023136"/>
    </source>
</evidence>
<keyword evidence="4 5" id="KW-0472">Membrane</keyword>
<dbReference type="PANTHER" id="PTHR42718">
    <property type="entry name" value="MAJOR FACILITATOR SUPERFAMILY MULTIDRUG TRANSPORTER MFSC"/>
    <property type="match status" value="1"/>
</dbReference>
<evidence type="ECO:0000256" key="3">
    <source>
        <dbReference type="ARBA" id="ARBA00022989"/>
    </source>
</evidence>
<evidence type="ECO:0000259" key="6">
    <source>
        <dbReference type="PROSITE" id="PS50850"/>
    </source>
</evidence>
<dbReference type="PANTHER" id="PTHR42718:SF42">
    <property type="entry name" value="EXPORT PROTEIN"/>
    <property type="match status" value="1"/>
</dbReference>
<dbReference type="InterPro" id="IPR020846">
    <property type="entry name" value="MFS_dom"/>
</dbReference>
<dbReference type="Proteomes" id="UP000697995">
    <property type="component" value="Unassembled WGS sequence"/>
</dbReference>
<evidence type="ECO:0000256" key="2">
    <source>
        <dbReference type="ARBA" id="ARBA00022692"/>
    </source>
</evidence>
<dbReference type="Pfam" id="PF07690">
    <property type="entry name" value="MFS_1"/>
    <property type="match status" value="1"/>
</dbReference>
<sequence>MDLPFPPAARAEGDASPWVLAACILGTSLAFIDGSVVNVALSALEQDLGAGPGELSWAVSAYLLPLGALILLGGAAGDHFGRRRLFLAGIAVFALASAACAAAPSMGWLLAARGLQGMGAAMLMPNSLGILGAGFRGEARGRAIGT</sequence>
<evidence type="ECO:0000313" key="7">
    <source>
        <dbReference type="EMBL" id="MBK1659779.1"/>
    </source>
</evidence>
<feature type="non-terminal residue" evidence="7">
    <location>
        <position position="146"/>
    </location>
</feature>
<protein>
    <submittedName>
        <fullName evidence="7">MFS transporter</fullName>
    </submittedName>
</protein>
<reference evidence="7 8" key="1">
    <citation type="journal article" date="2020" name="Microorganisms">
        <title>Osmotic Adaptation and Compatible Solute Biosynthesis of Phototrophic Bacteria as Revealed from Genome Analyses.</title>
        <authorList>
            <person name="Imhoff J.F."/>
            <person name="Rahn T."/>
            <person name="Kunzel S."/>
            <person name="Keller A."/>
            <person name="Neulinger S.C."/>
        </authorList>
    </citation>
    <scope>NUCLEOTIDE SEQUENCE [LARGE SCALE GENOMIC DNA]</scope>
    <source>
        <strain evidence="7 8">DSM 15382</strain>
    </source>
</reference>
<dbReference type="RefSeq" id="WP_200305816.1">
    <property type="nucleotide sequence ID" value="NZ_NRSG01000123.1"/>
</dbReference>
<dbReference type="SUPFAM" id="SSF103473">
    <property type="entry name" value="MFS general substrate transporter"/>
    <property type="match status" value="1"/>
</dbReference>
<keyword evidence="3 5" id="KW-1133">Transmembrane helix</keyword>
<dbReference type="Gene3D" id="1.20.1720.10">
    <property type="entry name" value="Multidrug resistance protein D"/>
    <property type="match status" value="1"/>
</dbReference>
<dbReference type="EMBL" id="NRSG01000123">
    <property type="protein sequence ID" value="MBK1659779.1"/>
    <property type="molecule type" value="Genomic_DNA"/>
</dbReference>
<dbReference type="PROSITE" id="PS50850">
    <property type="entry name" value="MFS"/>
    <property type="match status" value="1"/>
</dbReference>
<dbReference type="InterPro" id="IPR036259">
    <property type="entry name" value="MFS_trans_sf"/>
</dbReference>
<accession>A0ABS1D1H0</accession>
<dbReference type="InterPro" id="IPR011701">
    <property type="entry name" value="MFS"/>
</dbReference>
<name>A0ABS1D1H0_9PROT</name>